<evidence type="ECO:0000313" key="3">
    <source>
        <dbReference type="Proteomes" id="UP001595704"/>
    </source>
</evidence>
<evidence type="ECO:0000256" key="1">
    <source>
        <dbReference type="SAM" id="MobiDB-lite"/>
    </source>
</evidence>
<comment type="caution">
    <text evidence="2">The sequence shown here is derived from an EMBL/GenBank/DDBJ whole genome shotgun (WGS) entry which is preliminary data.</text>
</comment>
<keyword evidence="3" id="KW-1185">Reference proteome</keyword>
<accession>A0ABV7UJZ9</accession>
<dbReference type="RefSeq" id="WP_191321112.1">
    <property type="nucleotide sequence ID" value="NZ_BNCG01000042.1"/>
</dbReference>
<sequence>MPAFASGQLDFISLENRNRVKVGYGHPLNNPDRPEFASPGAAARALFAHALSSLTSGEPGVPQAYWNELKIAASRAARDIAGEKQVRERTLSSIEIAQGALSETINDNQLTGGASAANARRDLYVSIGDRVPRSSRESIVDHLTSRALAEAVNDGNVPPPPTGDRGRLVEELTASPIYGELRNAIRLVYDNTEAAPLDETVIDIDALEDDERDVVLATNEITRTHQTQAILRSFATTTLLIDADRDQTRASGEDHLTSTIFEMETAQEALVMENVVTWTHNHVREHGGRLPTVDETRDGFQAIFAELSKPTLTVREDRQTFGNNTLMARLRRPEGREGYGPTDAYLATALSTRILENDGISTPLQDHNYTDTQVAAVLNGMKKVSANNPEKYAGTAKLLSNLKADPKRDRKWLLITRNQITQRRAIFGKGSSPFEHLNASGIFPSRYFKDHAQITDLVAAAHNANKAIRNKSALIIPALDTDAVKAAIDAATDAGMPVVNLLVEYRRDVSRDAETRDRVNIKELSYNIINEKTGADGKTQIETVPLFSSAGYRATNGALVVLDGKGATSNQSDMVRLDAFGDMAVQIVVAGLGPHNNNRTDFAAARAYRSAVAQNKLAAVLDDNGKELSRVVADKITAPVTLTPLEMATKRLHDIMDKDIMALPVSSAAARLMVHEMHIPSRTSEQLATLSGIDATVGDMFRLPEVAVDGGKNLSEAERQKYKALAGAVTVEAFRLNDIKNVRNITQAATEAFDAIKALKEEQIFNLSFDGAAAKTQPIISAGSGVMPLNNDGVLFIGGKSFPLPEQLHIVDSSVKALAEAGRTIVTTAETGFNLAVIDAAIQHSAPLVVITPQDISKPTTLSPEVAQRLMDVVESHPRGIIAGAYETAAPQPTQSPERDLEAQKRRASTALSDQARERKAIDLAGSITNSAVLGLARSHEYVAYAVAKYGSEKPVAALPGAYRDSANSLLTRDFSALSIKLDRYGTSVTSSFEPSDGASNDQKTVRDKDSGLVLGGDRATRTATWDFGAEQLGENETIEAFVHRFSDQVEAGQATPMVSQTWSEHDRLVAQGIVPANRPGIDDAGHDAGHDRDPSLWDQMINLAAHYNTESTRIAAANAQTMSAAKNRDTGVSL</sequence>
<feature type="region of interest" description="Disordered" evidence="1">
    <location>
        <begin position="886"/>
        <end position="914"/>
    </location>
</feature>
<proteinExistence type="predicted"/>
<reference evidence="3" key="1">
    <citation type="journal article" date="2019" name="Int. J. Syst. Evol. Microbiol.">
        <title>The Global Catalogue of Microorganisms (GCM) 10K type strain sequencing project: providing services to taxonomists for standard genome sequencing and annotation.</title>
        <authorList>
            <consortium name="The Broad Institute Genomics Platform"/>
            <consortium name="The Broad Institute Genome Sequencing Center for Infectious Disease"/>
            <person name="Wu L."/>
            <person name="Ma J."/>
        </authorList>
    </citation>
    <scope>NUCLEOTIDE SEQUENCE [LARGE SCALE GENOMIC DNA]</scope>
    <source>
        <strain evidence="3">KCTC 42282</strain>
    </source>
</reference>
<dbReference type="Proteomes" id="UP001595704">
    <property type="component" value="Unassembled WGS sequence"/>
</dbReference>
<protein>
    <submittedName>
        <fullName evidence="2">Uncharacterized protein</fullName>
    </submittedName>
</protein>
<feature type="region of interest" description="Disordered" evidence="1">
    <location>
        <begin position="989"/>
        <end position="1014"/>
    </location>
</feature>
<dbReference type="EMBL" id="JBHRYC010000079">
    <property type="protein sequence ID" value="MFC3638843.1"/>
    <property type="molecule type" value="Genomic_DNA"/>
</dbReference>
<gene>
    <name evidence="2" type="ORF">ACFONL_15990</name>
</gene>
<feature type="compositionally biased region" description="Polar residues" evidence="1">
    <location>
        <begin position="989"/>
        <end position="1003"/>
    </location>
</feature>
<name>A0ABV7UJZ9_9HYPH</name>
<evidence type="ECO:0000313" key="2">
    <source>
        <dbReference type="EMBL" id="MFC3638843.1"/>
    </source>
</evidence>
<organism evidence="2 3">
    <name type="scientific">Camelimonas fluminis</name>
    <dbReference type="NCBI Taxonomy" id="1576911"/>
    <lineage>
        <taxon>Bacteria</taxon>
        <taxon>Pseudomonadati</taxon>
        <taxon>Pseudomonadota</taxon>
        <taxon>Alphaproteobacteria</taxon>
        <taxon>Hyphomicrobiales</taxon>
        <taxon>Chelatococcaceae</taxon>
        <taxon>Camelimonas</taxon>
    </lineage>
</organism>